<name>A0AAD4M4I4_9AGAM</name>
<dbReference type="Pfam" id="PF07690">
    <property type="entry name" value="MFS_1"/>
    <property type="match status" value="1"/>
</dbReference>
<keyword evidence="3 8" id="KW-0812">Transmembrane</keyword>
<evidence type="ECO:0000259" key="9">
    <source>
        <dbReference type="PROSITE" id="PS50850"/>
    </source>
</evidence>
<protein>
    <submittedName>
        <fullName evidence="10">MFS general substrate transporter</fullName>
    </submittedName>
</protein>
<dbReference type="Proteomes" id="UP001203297">
    <property type="component" value="Unassembled WGS sequence"/>
</dbReference>
<comment type="caution">
    <text evidence="10">The sequence shown here is derived from an EMBL/GenBank/DDBJ whole genome shotgun (WGS) entry which is preliminary data.</text>
</comment>
<keyword evidence="6" id="KW-0325">Glycoprotein</keyword>
<feature type="transmembrane region" description="Helical" evidence="8">
    <location>
        <begin position="391"/>
        <end position="408"/>
    </location>
</feature>
<comment type="subcellular location">
    <subcellularLocation>
        <location evidence="1">Membrane</location>
        <topology evidence="1">Multi-pass membrane protein</topology>
    </subcellularLocation>
</comment>
<dbReference type="AlphaFoldDB" id="A0AAD4M4I4"/>
<feature type="transmembrane region" description="Helical" evidence="8">
    <location>
        <begin position="54"/>
        <end position="75"/>
    </location>
</feature>
<dbReference type="GO" id="GO:0140115">
    <property type="term" value="P:export across plasma membrane"/>
    <property type="evidence" value="ECO:0007669"/>
    <property type="project" value="UniProtKB-ARBA"/>
</dbReference>
<evidence type="ECO:0000256" key="7">
    <source>
        <dbReference type="SAM" id="MobiDB-lite"/>
    </source>
</evidence>
<keyword evidence="2" id="KW-0813">Transport</keyword>
<feature type="region of interest" description="Disordered" evidence="7">
    <location>
        <begin position="1"/>
        <end position="38"/>
    </location>
</feature>
<keyword evidence="4 8" id="KW-1133">Transmembrane helix</keyword>
<accession>A0AAD4M4I4</accession>
<dbReference type="InterPro" id="IPR020846">
    <property type="entry name" value="MFS_dom"/>
</dbReference>
<evidence type="ECO:0000256" key="1">
    <source>
        <dbReference type="ARBA" id="ARBA00004141"/>
    </source>
</evidence>
<evidence type="ECO:0000313" key="11">
    <source>
        <dbReference type="Proteomes" id="UP001203297"/>
    </source>
</evidence>
<feature type="transmembrane region" description="Helical" evidence="8">
    <location>
        <begin position="457"/>
        <end position="476"/>
    </location>
</feature>
<feature type="transmembrane region" description="Helical" evidence="8">
    <location>
        <begin position="182"/>
        <end position="206"/>
    </location>
</feature>
<sequence>MVPMKSEVPAVSPHATCSPAPAPLSRKTPSIVDGSDRKDATDKPYSVFTHREKWVIVSMASYAGLFSPFTANIYFPAIPVISKDFRKSIELINLTVTMYMVMQGLTPMIWGTISDRWGRRPIMLACLTTLSLSCVGLALVPTSDYWLLMLLRCVQAAGSASTVALGAGIISDIATPAERGGFFGVYAVGPMIGPTFGPVIGGALAQRFDWRAIFWFVCIGSGLCGLGLFLFLPETLRSIVGDGSVPARRRIYTPPIRIVGRKRIVKDFNEPPPRKRFTNPLFMFTYPDVLVTLLLSGIYYAVFYGVTASLSTIFARVYPYLTERDIGLCFLAVGGGMLIGTVTSGKLLDSHYQKIKDDLIRQAQANSEKDIDSTSLVKDSSFPIERARLQILPYMMFIYSACVIGYGWSLQSRVSIAVPLLLQVVIGATFIYMMNAIQALLVDLIPGQGSSITACHNIVRCLIGAGMVSIVNPIIVALGDGWAYTLLGGFCLLASPLLYIEVRWGPVWRERRREKEEKAALNRPRPVAL</sequence>
<keyword evidence="11" id="KW-1185">Reference proteome</keyword>
<dbReference type="GO" id="GO:0005886">
    <property type="term" value="C:plasma membrane"/>
    <property type="evidence" value="ECO:0007669"/>
    <property type="project" value="TreeGrafter"/>
</dbReference>
<dbReference type="PROSITE" id="PS50850">
    <property type="entry name" value="MFS"/>
    <property type="match status" value="1"/>
</dbReference>
<evidence type="ECO:0000256" key="3">
    <source>
        <dbReference type="ARBA" id="ARBA00022692"/>
    </source>
</evidence>
<dbReference type="GO" id="GO:0015137">
    <property type="term" value="F:citrate transmembrane transporter activity"/>
    <property type="evidence" value="ECO:0007669"/>
    <property type="project" value="UniProtKB-ARBA"/>
</dbReference>
<dbReference type="Gene3D" id="1.20.1250.20">
    <property type="entry name" value="MFS general substrate transporter like domains"/>
    <property type="match status" value="1"/>
</dbReference>
<evidence type="ECO:0000256" key="5">
    <source>
        <dbReference type="ARBA" id="ARBA00023136"/>
    </source>
</evidence>
<feature type="transmembrane region" description="Helical" evidence="8">
    <location>
        <begin position="146"/>
        <end position="170"/>
    </location>
</feature>
<dbReference type="InterPro" id="IPR036259">
    <property type="entry name" value="MFS_trans_sf"/>
</dbReference>
<feature type="transmembrane region" description="Helical" evidence="8">
    <location>
        <begin position="284"/>
        <end position="306"/>
    </location>
</feature>
<dbReference type="FunFam" id="1.20.1250.20:FF:000172">
    <property type="entry name" value="MFS multidrug resistance transporter"/>
    <property type="match status" value="1"/>
</dbReference>
<dbReference type="PANTHER" id="PTHR23502:SF51">
    <property type="entry name" value="QUINIDINE RESISTANCE PROTEIN 1-RELATED"/>
    <property type="match status" value="1"/>
</dbReference>
<feature type="domain" description="Major facilitator superfamily (MFS) profile" evidence="9">
    <location>
        <begin position="56"/>
        <end position="506"/>
    </location>
</feature>
<feature type="transmembrane region" description="Helical" evidence="8">
    <location>
        <begin position="212"/>
        <end position="232"/>
    </location>
</feature>
<dbReference type="InterPro" id="IPR011701">
    <property type="entry name" value="MFS"/>
</dbReference>
<feature type="transmembrane region" description="Helical" evidence="8">
    <location>
        <begin position="122"/>
        <end position="140"/>
    </location>
</feature>
<dbReference type="PRINTS" id="PR01035">
    <property type="entry name" value="TCRTETA"/>
</dbReference>
<organism evidence="10 11">
    <name type="scientific">Multifurca ochricompacta</name>
    <dbReference type="NCBI Taxonomy" id="376703"/>
    <lineage>
        <taxon>Eukaryota</taxon>
        <taxon>Fungi</taxon>
        <taxon>Dikarya</taxon>
        <taxon>Basidiomycota</taxon>
        <taxon>Agaricomycotina</taxon>
        <taxon>Agaricomycetes</taxon>
        <taxon>Russulales</taxon>
        <taxon>Russulaceae</taxon>
        <taxon>Multifurca</taxon>
    </lineage>
</organism>
<feature type="transmembrane region" description="Helical" evidence="8">
    <location>
        <begin position="91"/>
        <end position="110"/>
    </location>
</feature>
<evidence type="ECO:0000313" key="10">
    <source>
        <dbReference type="EMBL" id="KAI0299116.1"/>
    </source>
</evidence>
<evidence type="ECO:0000256" key="6">
    <source>
        <dbReference type="ARBA" id="ARBA00023180"/>
    </source>
</evidence>
<dbReference type="FunFam" id="1.20.1720.10:FF:000009">
    <property type="entry name" value="MFS multidrug transporter"/>
    <property type="match status" value="1"/>
</dbReference>
<reference evidence="10" key="1">
    <citation type="journal article" date="2022" name="New Phytol.">
        <title>Evolutionary transition to the ectomycorrhizal habit in the genomes of a hyperdiverse lineage of mushroom-forming fungi.</title>
        <authorList>
            <person name="Looney B."/>
            <person name="Miyauchi S."/>
            <person name="Morin E."/>
            <person name="Drula E."/>
            <person name="Courty P.E."/>
            <person name="Kohler A."/>
            <person name="Kuo A."/>
            <person name="LaButti K."/>
            <person name="Pangilinan J."/>
            <person name="Lipzen A."/>
            <person name="Riley R."/>
            <person name="Andreopoulos W."/>
            <person name="He G."/>
            <person name="Johnson J."/>
            <person name="Nolan M."/>
            <person name="Tritt A."/>
            <person name="Barry K.W."/>
            <person name="Grigoriev I.V."/>
            <person name="Nagy L.G."/>
            <person name="Hibbett D."/>
            <person name="Henrissat B."/>
            <person name="Matheny P.B."/>
            <person name="Labbe J."/>
            <person name="Martin F.M."/>
        </authorList>
    </citation>
    <scope>NUCLEOTIDE SEQUENCE</scope>
    <source>
        <strain evidence="10">BPL690</strain>
    </source>
</reference>
<feature type="transmembrane region" description="Helical" evidence="8">
    <location>
        <begin position="482"/>
        <end position="502"/>
    </location>
</feature>
<evidence type="ECO:0000256" key="8">
    <source>
        <dbReference type="SAM" id="Phobius"/>
    </source>
</evidence>
<feature type="transmembrane region" description="Helical" evidence="8">
    <location>
        <begin position="420"/>
        <end position="445"/>
    </location>
</feature>
<dbReference type="SUPFAM" id="SSF103473">
    <property type="entry name" value="MFS general substrate transporter"/>
    <property type="match status" value="1"/>
</dbReference>
<keyword evidence="5 8" id="KW-0472">Membrane</keyword>
<evidence type="ECO:0000256" key="4">
    <source>
        <dbReference type="ARBA" id="ARBA00022989"/>
    </source>
</evidence>
<gene>
    <name evidence="10" type="ORF">B0F90DRAFT_1810715</name>
</gene>
<feature type="transmembrane region" description="Helical" evidence="8">
    <location>
        <begin position="326"/>
        <end position="348"/>
    </location>
</feature>
<dbReference type="PANTHER" id="PTHR23502">
    <property type="entry name" value="MAJOR FACILITATOR SUPERFAMILY"/>
    <property type="match status" value="1"/>
</dbReference>
<evidence type="ECO:0000256" key="2">
    <source>
        <dbReference type="ARBA" id="ARBA00022448"/>
    </source>
</evidence>
<proteinExistence type="predicted"/>
<dbReference type="InterPro" id="IPR001958">
    <property type="entry name" value="Tet-R_TetA/multi-R_MdtG-like"/>
</dbReference>
<dbReference type="EMBL" id="WTXG01000024">
    <property type="protein sequence ID" value="KAI0299116.1"/>
    <property type="molecule type" value="Genomic_DNA"/>
</dbReference>